<sequence length="95" mass="10243">MTVTATVESEQGRRSAAREPGAAERRAGCREWRTSHAAAGVAPMVPEIARTAAHAAAARTDKPVTNRERRVTAVRPNAIRASRLTKPFALLARLD</sequence>
<accession>A0A5Q4ZAM9</accession>
<reference evidence="2 3" key="1">
    <citation type="submission" date="2019-08" db="EMBL/GenBank/DDBJ databases">
        <authorList>
            <person name="Herpell B J."/>
        </authorList>
    </citation>
    <scope>NUCLEOTIDE SEQUENCE [LARGE SCALE GENOMIC DNA]</scope>
    <source>
        <strain evidence="3">Msb3</strain>
    </source>
</reference>
<name>A0A5Q4ZAM9_9BURK</name>
<proteinExistence type="predicted"/>
<organism evidence="2 3">
    <name type="scientific">Paraburkholderia dioscoreae</name>
    <dbReference type="NCBI Taxonomy" id="2604047"/>
    <lineage>
        <taxon>Bacteria</taxon>
        <taxon>Pseudomonadati</taxon>
        <taxon>Pseudomonadota</taxon>
        <taxon>Betaproteobacteria</taxon>
        <taxon>Burkholderiales</taxon>
        <taxon>Burkholderiaceae</taxon>
        <taxon>Paraburkholderia</taxon>
    </lineage>
</organism>
<evidence type="ECO:0000256" key="1">
    <source>
        <dbReference type="SAM" id="MobiDB-lite"/>
    </source>
</evidence>
<protein>
    <submittedName>
        <fullName evidence="2">Uncharacterized protein</fullName>
    </submittedName>
</protein>
<dbReference type="KEGG" id="pdio:PDMSB3_0673"/>
<evidence type="ECO:0000313" key="3">
    <source>
        <dbReference type="Proteomes" id="UP000325811"/>
    </source>
</evidence>
<dbReference type="EMBL" id="LR699553">
    <property type="protein sequence ID" value="VVD27135.1"/>
    <property type="molecule type" value="Genomic_DNA"/>
</dbReference>
<keyword evidence="3" id="KW-1185">Reference proteome</keyword>
<evidence type="ECO:0000313" key="2">
    <source>
        <dbReference type="EMBL" id="VVD27135.1"/>
    </source>
</evidence>
<feature type="compositionally biased region" description="Basic and acidic residues" evidence="1">
    <location>
        <begin position="10"/>
        <end position="28"/>
    </location>
</feature>
<dbReference type="Proteomes" id="UP000325811">
    <property type="component" value="Chromosome I"/>
</dbReference>
<dbReference type="AlphaFoldDB" id="A0A5Q4ZAM9"/>
<gene>
    <name evidence="2" type="ORF">PDMSB3_0673</name>
</gene>
<feature type="region of interest" description="Disordered" evidence="1">
    <location>
        <begin position="1"/>
        <end position="28"/>
    </location>
</feature>